<feature type="region of interest" description="Disordered" evidence="7">
    <location>
        <begin position="119"/>
        <end position="218"/>
    </location>
</feature>
<evidence type="ECO:0000256" key="7">
    <source>
        <dbReference type="SAM" id="MobiDB-lite"/>
    </source>
</evidence>
<evidence type="ECO:0000256" key="3">
    <source>
        <dbReference type="ARBA" id="ARBA00022475"/>
    </source>
</evidence>
<dbReference type="NCBIfam" id="NF005929">
    <property type="entry name" value="PRK07946.1"/>
    <property type="match status" value="1"/>
</dbReference>
<sequence length="218" mass="24051">MNETLALVITGGALVAAGTVLLLSRPLTRIVLGTVVIGNGVSLLLLATSGAASRAPLLYRVFGPKRISDPLPQAFVLTAIVITLALTAFLSAMAYRAWQLSGTDDVQDDVEDLRVAHRAEYGEEHTEDTGPRQPRERERRARRREMLGTGAGEARRPSRHGGARVAAPRPRRSARHFHEARRRARAETRSHHAREVRMETEQEAADEDLWETILGADR</sequence>
<dbReference type="InterPro" id="IPR050601">
    <property type="entry name" value="CPA3_antiporter_subunitC"/>
</dbReference>
<dbReference type="PANTHER" id="PTHR34583:SF2">
    <property type="entry name" value="ANTIPORTER SUBUNIT MNHC2-RELATED"/>
    <property type="match status" value="1"/>
</dbReference>
<dbReference type="InterPro" id="IPR039428">
    <property type="entry name" value="NUOK/Mnh_C1-like"/>
</dbReference>
<comment type="subcellular location">
    <subcellularLocation>
        <location evidence="1">Cell membrane</location>
        <topology evidence="1">Multi-pass membrane protein</topology>
    </subcellularLocation>
</comment>
<evidence type="ECO:0000256" key="4">
    <source>
        <dbReference type="ARBA" id="ARBA00022692"/>
    </source>
</evidence>
<evidence type="ECO:0000256" key="1">
    <source>
        <dbReference type="ARBA" id="ARBA00004651"/>
    </source>
</evidence>
<proteinExistence type="inferred from homology"/>
<dbReference type="EMBL" id="JAKWJU010000002">
    <property type="protein sequence ID" value="MCH6164004.1"/>
    <property type="molecule type" value="Genomic_DNA"/>
</dbReference>
<name>A0ABS9T660_9ACTN</name>
<evidence type="ECO:0000256" key="8">
    <source>
        <dbReference type="SAM" id="Phobius"/>
    </source>
</evidence>
<accession>A0ABS9T660</accession>
<organism evidence="9 10">
    <name type="scientific">Streptomyces marispadix</name>
    <dbReference type="NCBI Taxonomy" id="2922868"/>
    <lineage>
        <taxon>Bacteria</taxon>
        <taxon>Bacillati</taxon>
        <taxon>Actinomycetota</taxon>
        <taxon>Actinomycetes</taxon>
        <taxon>Kitasatosporales</taxon>
        <taxon>Streptomycetaceae</taxon>
        <taxon>Streptomyces</taxon>
    </lineage>
</organism>
<keyword evidence="10" id="KW-1185">Reference proteome</keyword>
<keyword evidence="6 8" id="KW-0472">Membrane</keyword>
<feature type="compositionally biased region" description="Basic and acidic residues" evidence="7">
    <location>
        <begin position="119"/>
        <end position="139"/>
    </location>
</feature>
<feature type="transmembrane region" description="Helical" evidence="8">
    <location>
        <begin position="30"/>
        <end position="53"/>
    </location>
</feature>
<comment type="similarity">
    <text evidence="2">Belongs to the CPA3 antiporters (TC 2.A.63) subunit C family.</text>
</comment>
<keyword evidence="5 8" id="KW-1133">Transmembrane helix</keyword>
<evidence type="ECO:0000256" key="2">
    <source>
        <dbReference type="ARBA" id="ARBA00010388"/>
    </source>
</evidence>
<evidence type="ECO:0000256" key="6">
    <source>
        <dbReference type="ARBA" id="ARBA00023136"/>
    </source>
</evidence>
<feature type="transmembrane region" description="Helical" evidence="8">
    <location>
        <begin position="73"/>
        <end position="95"/>
    </location>
</feature>
<keyword evidence="3" id="KW-1003">Cell membrane</keyword>
<dbReference type="Pfam" id="PF00420">
    <property type="entry name" value="Oxidored_q2"/>
    <property type="match status" value="1"/>
</dbReference>
<protein>
    <submittedName>
        <fullName evidence="9">Na(+)/H(+) antiporter subunit C</fullName>
    </submittedName>
</protein>
<dbReference type="Proteomes" id="UP001166784">
    <property type="component" value="Unassembled WGS sequence"/>
</dbReference>
<gene>
    <name evidence="9" type="ORF">MMA15_27460</name>
</gene>
<feature type="transmembrane region" description="Helical" evidence="8">
    <location>
        <begin position="6"/>
        <end position="23"/>
    </location>
</feature>
<dbReference type="RefSeq" id="WP_241062851.1">
    <property type="nucleotide sequence ID" value="NZ_JAKWJU010000002.1"/>
</dbReference>
<reference evidence="9" key="1">
    <citation type="submission" date="2022-03" db="EMBL/GenBank/DDBJ databases">
        <authorList>
            <person name="Santos J.D.N."/>
            <person name="Kallscheuer N."/>
            <person name="Jogler C."/>
            <person name="Lage O.M."/>
        </authorList>
    </citation>
    <scope>NUCLEOTIDE SEQUENCE</scope>
    <source>
        <strain evidence="9">M600PL45_2</strain>
    </source>
</reference>
<feature type="compositionally biased region" description="Acidic residues" evidence="7">
    <location>
        <begin position="201"/>
        <end position="210"/>
    </location>
</feature>
<dbReference type="Gene3D" id="1.10.287.3510">
    <property type="match status" value="1"/>
</dbReference>
<feature type="compositionally biased region" description="Basic residues" evidence="7">
    <location>
        <begin position="169"/>
        <end position="184"/>
    </location>
</feature>
<reference evidence="9" key="2">
    <citation type="journal article" date="2023" name="Int. J. Syst. Evol. Microbiol.">
        <title>Streptomyces marispadix sp. nov., isolated from marine beach sediment of the Northern Coast of Portugal.</title>
        <authorList>
            <person name="dos Santos J.D.N."/>
            <person name="Vitorino I.R."/>
            <person name="Kallscheuer N."/>
            <person name="Srivastava A."/>
            <person name="Krautwurst S."/>
            <person name="Marz M."/>
            <person name="Jogler C."/>
            <person name="Lobo Da Cunha A."/>
            <person name="Catita J."/>
            <person name="Goncalves H."/>
            <person name="Gonzalez I."/>
            <person name="Reyes F."/>
            <person name="Lage O.M."/>
        </authorList>
    </citation>
    <scope>NUCLEOTIDE SEQUENCE</scope>
    <source>
        <strain evidence="9">M600PL45_2</strain>
    </source>
</reference>
<evidence type="ECO:0000256" key="5">
    <source>
        <dbReference type="ARBA" id="ARBA00022989"/>
    </source>
</evidence>
<keyword evidence="4 8" id="KW-0812">Transmembrane</keyword>
<evidence type="ECO:0000313" key="9">
    <source>
        <dbReference type="EMBL" id="MCH6164004.1"/>
    </source>
</evidence>
<feature type="compositionally biased region" description="Basic and acidic residues" evidence="7">
    <location>
        <begin position="185"/>
        <end position="200"/>
    </location>
</feature>
<dbReference type="PANTHER" id="PTHR34583">
    <property type="entry name" value="ANTIPORTER SUBUNIT MNHC2-RELATED"/>
    <property type="match status" value="1"/>
</dbReference>
<evidence type="ECO:0000313" key="10">
    <source>
        <dbReference type="Proteomes" id="UP001166784"/>
    </source>
</evidence>
<comment type="caution">
    <text evidence="9">The sequence shown here is derived from an EMBL/GenBank/DDBJ whole genome shotgun (WGS) entry which is preliminary data.</text>
</comment>